<dbReference type="FunFam" id="3.40.50.300:FF:000661">
    <property type="entry name" value="calmodulin-interacting protein 111 isoform X1"/>
    <property type="match status" value="1"/>
</dbReference>
<comment type="caution">
    <text evidence="5">The sequence shown here is derived from an EMBL/GenBank/DDBJ whole genome shotgun (WGS) entry which is preliminary data.</text>
</comment>
<gene>
    <name evidence="5" type="ORF">EZV62_024759</name>
</gene>
<dbReference type="GO" id="GO:0009507">
    <property type="term" value="C:chloroplast"/>
    <property type="evidence" value="ECO:0007669"/>
    <property type="project" value="TreeGrafter"/>
</dbReference>
<dbReference type="Pfam" id="PF17862">
    <property type="entry name" value="AAA_lid_3"/>
    <property type="match status" value="1"/>
</dbReference>
<keyword evidence="2" id="KW-0067">ATP-binding</keyword>
<accession>A0A5C7GVQ5</accession>
<feature type="domain" description="AAA+ ATPase" evidence="4">
    <location>
        <begin position="424"/>
        <end position="560"/>
    </location>
</feature>
<name>A0A5C7GVQ5_9ROSI</name>
<dbReference type="OrthoDB" id="27435at2759"/>
<dbReference type="Pfam" id="PF26429">
    <property type="entry name" value="DPBB_CI111"/>
    <property type="match status" value="1"/>
</dbReference>
<dbReference type="InterPro" id="IPR058958">
    <property type="entry name" value="DPBB_CI111"/>
</dbReference>
<dbReference type="FunFam" id="3.40.50.300:FF:001406">
    <property type="entry name" value="Putative vesicular transport protein (CDC48)"/>
    <property type="match status" value="1"/>
</dbReference>
<dbReference type="PANTHER" id="PTHR23077:SF27">
    <property type="entry name" value="ATPASE FAMILY GENE 2 PROTEIN HOMOLOG A"/>
    <property type="match status" value="1"/>
</dbReference>
<dbReference type="PANTHER" id="PTHR23077">
    <property type="entry name" value="AAA-FAMILY ATPASE"/>
    <property type="match status" value="1"/>
</dbReference>
<dbReference type="Gene3D" id="3.40.50.300">
    <property type="entry name" value="P-loop containing nucleotide triphosphate hydrolases"/>
    <property type="match status" value="2"/>
</dbReference>
<evidence type="ECO:0000259" key="4">
    <source>
        <dbReference type="SMART" id="SM00382"/>
    </source>
</evidence>
<feature type="region of interest" description="Disordered" evidence="3">
    <location>
        <begin position="1"/>
        <end position="33"/>
    </location>
</feature>
<sequence length="983" mass="108005">MPSKTKKHSKTPSRQPNFDRSASPRMPSLMPTLDSEFSDEDFQSILDEASSRNPTLIGKSAFVGRVADVETESRGCKIWLSESSMLASSLAPGSTVSVSLPSPGNRFLLSPFISVVDEWAQHFGIDSLDHITNEVGNYFALATVFPSCKVLKNGVRLSSNLAHTMGCPASSRLVFVYAIPIQNKFQSGQVNGSYEKHNREVKHISMHTCKELHLELVPFKCGVKLNSDIFSTMNSFVEKNLGRLGNEIVSSPKTPFSGVDSFDINEVLRDESAKTLLQTCAASWLYSRNLLCGNLVAIPIMSETFVFLVIGANKMPADDTNEDLTNERSKSMHPLASELVNHGSDAFVINRETKVYLSSSSNPASASFQKRSLPCVQIESENVKAHTKHNISKLGGLSKEYAILKDIIVSSSVKDSLSSFGLRPVKGVLLHGPPGTGKTSLAQLCAHDIGVNLFTVNGPEIVSQNYGESEQALHGVFDSARQAAPAVVFIDELDAIAPARKDGGEELSQRMVATLLNLMDGISRVDGLLVIAATNRPDSIEAALRRPGRLDREIEIGVPSPVQRLDILHTLLIDSKHSLSDRQIQYLAMATHGFVGADLAALCNEAALVCLRCYAKFNVLHSSRTFVANEGHFDIIVEESGCSRNSEVNSRNCSDFESSCTSIVPISSEILPSCHVSGTVSKTANNFQNGVNSSSEEMFMLEEECTLKVTFEDFEKARMKVRPSAMREVILEVPKVNWEDVGGQREVKTQLMEAVEWPQKHQEAFKRIGTRPPTGILLFGPPGCSKTLTARAVASEAGLNFLAVKGPELFSKWVGESEKAVRTLFAKARANAPSIIFFDEIDGLAVIRGKESDGVSVSDRVMSQLLVELDGRFDRLLYLGPPNETDREEIFSIHLRKIPCSSDENLDSSEITMKHLKTAIRQVQPSDIQSYKELSTKFQRLVHSSATEDRSGYQQCSSRSTWIWTVIKSVTLFLRRFQTGPSQ</sequence>
<dbReference type="AlphaFoldDB" id="A0A5C7GVQ5"/>
<dbReference type="Pfam" id="PF00004">
    <property type="entry name" value="AAA"/>
    <property type="match status" value="2"/>
</dbReference>
<evidence type="ECO:0000256" key="3">
    <source>
        <dbReference type="SAM" id="MobiDB-lite"/>
    </source>
</evidence>
<feature type="compositionally biased region" description="Basic residues" evidence="3">
    <location>
        <begin position="1"/>
        <end position="11"/>
    </location>
</feature>
<dbReference type="InterPro" id="IPR041569">
    <property type="entry name" value="AAA_lid_3"/>
</dbReference>
<dbReference type="InterPro" id="IPR003959">
    <property type="entry name" value="ATPase_AAA_core"/>
</dbReference>
<evidence type="ECO:0000256" key="2">
    <source>
        <dbReference type="ARBA" id="ARBA00022840"/>
    </source>
</evidence>
<keyword evidence="1" id="KW-0547">Nucleotide-binding</keyword>
<evidence type="ECO:0000313" key="5">
    <source>
        <dbReference type="EMBL" id="TXG48884.1"/>
    </source>
</evidence>
<keyword evidence="6" id="KW-1185">Reference proteome</keyword>
<dbReference type="SMART" id="SM00382">
    <property type="entry name" value="AAA"/>
    <property type="match status" value="2"/>
</dbReference>
<dbReference type="Proteomes" id="UP000323000">
    <property type="component" value="Chromosome 12"/>
</dbReference>
<dbReference type="GO" id="GO:0005524">
    <property type="term" value="F:ATP binding"/>
    <property type="evidence" value="ECO:0007669"/>
    <property type="project" value="UniProtKB-KW"/>
</dbReference>
<dbReference type="InterPro" id="IPR027417">
    <property type="entry name" value="P-loop_NTPase"/>
</dbReference>
<dbReference type="SUPFAM" id="SSF52540">
    <property type="entry name" value="P-loop containing nucleoside triphosphate hydrolases"/>
    <property type="match status" value="2"/>
</dbReference>
<feature type="domain" description="AAA+ ATPase" evidence="4">
    <location>
        <begin position="772"/>
        <end position="883"/>
    </location>
</feature>
<evidence type="ECO:0000313" key="6">
    <source>
        <dbReference type="Proteomes" id="UP000323000"/>
    </source>
</evidence>
<dbReference type="CDD" id="cd19503">
    <property type="entry name" value="RecA-like_CDC48_NLV2_r1-like"/>
    <property type="match status" value="1"/>
</dbReference>
<protein>
    <recommendedName>
        <fullName evidence="4">AAA+ ATPase domain-containing protein</fullName>
    </recommendedName>
</protein>
<dbReference type="Gene3D" id="1.10.8.60">
    <property type="match status" value="1"/>
</dbReference>
<reference evidence="6" key="1">
    <citation type="journal article" date="2019" name="Gigascience">
        <title>De novo genome assembly of the endangered Acer yangbiense, a plant species with extremely small populations endemic to Yunnan Province, China.</title>
        <authorList>
            <person name="Yang J."/>
            <person name="Wariss H.M."/>
            <person name="Tao L."/>
            <person name="Zhang R."/>
            <person name="Yun Q."/>
            <person name="Hollingsworth P."/>
            <person name="Dao Z."/>
            <person name="Luo G."/>
            <person name="Guo H."/>
            <person name="Ma Y."/>
            <person name="Sun W."/>
        </authorList>
    </citation>
    <scope>NUCLEOTIDE SEQUENCE [LARGE SCALE GENOMIC DNA]</scope>
    <source>
        <strain evidence="6">cv. Malutang</strain>
    </source>
</reference>
<dbReference type="InterPro" id="IPR050168">
    <property type="entry name" value="AAA_ATPase_domain"/>
</dbReference>
<evidence type="ECO:0000256" key="1">
    <source>
        <dbReference type="ARBA" id="ARBA00022741"/>
    </source>
</evidence>
<dbReference type="InterPro" id="IPR003593">
    <property type="entry name" value="AAA+_ATPase"/>
</dbReference>
<organism evidence="5 6">
    <name type="scientific">Acer yangbiense</name>
    <dbReference type="NCBI Taxonomy" id="1000413"/>
    <lineage>
        <taxon>Eukaryota</taxon>
        <taxon>Viridiplantae</taxon>
        <taxon>Streptophyta</taxon>
        <taxon>Embryophyta</taxon>
        <taxon>Tracheophyta</taxon>
        <taxon>Spermatophyta</taxon>
        <taxon>Magnoliopsida</taxon>
        <taxon>eudicotyledons</taxon>
        <taxon>Gunneridae</taxon>
        <taxon>Pentapetalae</taxon>
        <taxon>rosids</taxon>
        <taxon>malvids</taxon>
        <taxon>Sapindales</taxon>
        <taxon>Sapindaceae</taxon>
        <taxon>Hippocastanoideae</taxon>
        <taxon>Acereae</taxon>
        <taxon>Acer</taxon>
    </lineage>
</organism>
<dbReference type="GO" id="GO:0016887">
    <property type="term" value="F:ATP hydrolysis activity"/>
    <property type="evidence" value="ECO:0007669"/>
    <property type="project" value="InterPro"/>
</dbReference>
<dbReference type="EMBL" id="VAHF01000012">
    <property type="protein sequence ID" value="TXG48884.1"/>
    <property type="molecule type" value="Genomic_DNA"/>
</dbReference>
<proteinExistence type="predicted"/>